<comment type="caution">
    <text evidence="2">The sequence shown here is derived from an EMBL/GenBank/DDBJ whole genome shotgun (WGS) entry which is preliminary data.</text>
</comment>
<gene>
    <name evidence="2" type="ORF">KYK14_01785</name>
</gene>
<proteinExistence type="predicted"/>
<organism evidence="2 3">
    <name type="scientific">Hymenobacter profundi</name>
    <dbReference type="NCBI Taxonomy" id="1982110"/>
    <lineage>
        <taxon>Bacteria</taxon>
        <taxon>Pseudomonadati</taxon>
        <taxon>Bacteroidota</taxon>
        <taxon>Cytophagia</taxon>
        <taxon>Cytophagales</taxon>
        <taxon>Hymenobacteraceae</taxon>
        <taxon>Hymenobacter</taxon>
    </lineage>
</organism>
<name>A0ABS6WUL7_9BACT</name>
<dbReference type="EMBL" id="JAHWGL010000003">
    <property type="protein sequence ID" value="MBW3127269.1"/>
    <property type="molecule type" value="Genomic_DNA"/>
</dbReference>
<dbReference type="SMART" id="SM00318">
    <property type="entry name" value="SNc"/>
    <property type="match status" value="1"/>
</dbReference>
<evidence type="ECO:0000259" key="1">
    <source>
        <dbReference type="PROSITE" id="PS50830"/>
    </source>
</evidence>
<evidence type="ECO:0000313" key="2">
    <source>
        <dbReference type="EMBL" id="MBW3127269.1"/>
    </source>
</evidence>
<evidence type="ECO:0000313" key="3">
    <source>
        <dbReference type="Proteomes" id="UP000826188"/>
    </source>
</evidence>
<dbReference type="Proteomes" id="UP000826188">
    <property type="component" value="Unassembled WGS sequence"/>
</dbReference>
<feature type="domain" description="TNase-like" evidence="1">
    <location>
        <begin position="1"/>
        <end position="127"/>
    </location>
</feature>
<protein>
    <submittedName>
        <fullName evidence="2">Thermonuclease family protein</fullName>
    </submittedName>
</protein>
<accession>A0ABS6WUL7</accession>
<dbReference type="PROSITE" id="PS50830">
    <property type="entry name" value="TNASE_3"/>
    <property type="match status" value="1"/>
</dbReference>
<sequence>MVRVIDADTYDLLVGGRVERVRLVGVDAPELSQPYGPQAADSVRRLLPVGQLVQLTRASGKPDLYGRTLGALRLAAGITPQLPRPVAVDSLLVVRGWAWAWEPGRTTPHLAAEQVVAQAHGRGLWKCGVLEPVPPHVWRGFTSRIKRLYWGGCPW</sequence>
<dbReference type="Pfam" id="PF00565">
    <property type="entry name" value="SNase"/>
    <property type="match status" value="1"/>
</dbReference>
<keyword evidence="3" id="KW-1185">Reference proteome</keyword>
<reference evidence="2 3" key="1">
    <citation type="submission" date="2021-07" db="EMBL/GenBank/DDBJ databases">
        <title>Hymenobacter profundi sp. nov., isolated from deep-sea water.</title>
        <authorList>
            <person name="Kim M.K."/>
        </authorList>
    </citation>
    <scope>NUCLEOTIDE SEQUENCE [LARGE SCALE GENOMIC DNA]</scope>
    <source>
        <strain evidence="2 3">M2</strain>
    </source>
</reference>
<dbReference type="InterPro" id="IPR016071">
    <property type="entry name" value="Staphylococal_nuclease_OB-fold"/>
</dbReference>